<dbReference type="Gene3D" id="3.30.565.10">
    <property type="entry name" value="Histidine kinase-like ATPase, C-terminal domain"/>
    <property type="match status" value="1"/>
</dbReference>
<evidence type="ECO:0000259" key="1">
    <source>
        <dbReference type="Pfam" id="PF06580"/>
    </source>
</evidence>
<dbReference type="InterPro" id="IPR050640">
    <property type="entry name" value="Bact_2-comp_sensor_kinase"/>
</dbReference>
<protein>
    <recommendedName>
        <fullName evidence="1">Signal transduction histidine kinase internal region domain-containing protein</fullName>
    </recommendedName>
</protein>
<dbReference type="InterPro" id="IPR011110">
    <property type="entry name" value="Reg_prop"/>
</dbReference>
<proteinExistence type="predicted"/>
<dbReference type="InterPro" id="IPR010559">
    <property type="entry name" value="Sig_transdc_His_kin_internal"/>
</dbReference>
<dbReference type="SUPFAM" id="SSF55874">
    <property type="entry name" value="ATPase domain of HSP90 chaperone/DNA topoisomerase II/histidine kinase"/>
    <property type="match status" value="1"/>
</dbReference>
<dbReference type="SUPFAM" id="SSF63829">
    <property type="entry name" value="Calcium-dependent phosphotriesterase"/>
    <property type="match status" value="1"/>
</dbReference>
<dbReference type="EMBL" id="PXOT01000022">
    <property type="protein sequence ID" value="PSG91137.1"/>
    <property type="molecule type" value="Genomic_DNA"/>
</dbReference>
<dbReference type="AlphaFoldDB" id="A0A2T1NFB7"/>
<name>A0A2T1NFB7_9FLAO</name>
<dbReference type="Proteomes" id="UP000238430">
    <property type="component" value="Unassembled WGS sequence"/>
</dbReference>
<accession>A0A2T1NFB7</accession>
<evidence type="ECO:0000313" key="2">
    <source>
        <dbReference type="EMBL" id="PSG91137.1"/>
    </source>
</evidence>
<evidence type="ECO:0000313" key="3">
    <source>
        <dbReference type="Proteomes" id="UP000238430"/>
    </source>
</evidence>
<dbReference type="PANTHER" id="PTHR34220:SF7">
    <property type="entry name" value="SENSOR HISTIDINE KINASE YPDA"/>
    <property type="match status" value="1"/>
</dbReference>
<dbReference type="Pfam" id="PF07494">
    <property type="entry name" value="Reg_prop"/>
    <property type="match status" value="1"/>
</dbReference>
<reference evidence="2 3" key="1">
    <citation type="submission" date="2018-03" db="EMBL/GenBank/DDBJ databases">
        <title>Mesoflavibacter sp. HG37 and Mesoflavibacter sp. HG96 sp.nov., two marine bacteria isolated from seawater of Western Pacific Ocean.</title>
        <authorList>
            <person name="Cheng H."/>
            <person name="Wu Y.-H."/>
            <person name="Guo L.-L."/>
            <person name="Xu X.-W."/>
        </authorList>
    </citation>
    <scope>NUCLEOTIDE SEQUENCE [LARGE SCALE GENOMIC DNA]</scope>
    <source>
        <strain evidence="2 3">KCTC 42117</strain>
    </source>
</reference>
<dbReference type="InterPro" id="IPR015943">
    <property type="entry name" value="WD40/YVTN_repeat-like_dom_sf"/>
</dbReference>
<dbReference type="InterPro" id="IPR036890">
    <property type="entry name" value="HATPase_C_sf"/>
</dbReference>
<dbReference type="Pfam" id="PF06580">
    <property type="entry name" value="His_kinase"/>
    <property type="match status" value="1"/>
</dbReference>
<gene>
    <name evidence="2" type="ORF">C7H61_07755</name>
</gene>
<keyword evidence="3" id="KW-1185">Reference proteome</keyword>
<dbReference type="GO" id="GO:0000155">
    <property type="term" value="F:phosphorelay sensor kinase activity"/>
    <property type="evidence" value="ECO:0007669"/>
    <property type="project" value="InterPro"/>
</dbReference>
<dbReference type="GO" id="GO:0016020">
    <property type="term" value="C:membrane"/>
    <property type="evidence" value="ECO:0007669"/>
    <property type="project" value="InterPro"/>
</dbReference>
<sequence>MIWSFSFSQQYTNYTTQDGLPSNHVYKLTQDYKGIIWFATDKGLVKYNGSTFKTFTTKDGLATNDIWNILPTKDDKLWFLSKTSSLGYIKNDSVYNFKSDKKDEIFYPIFTSHLANEVILTSPSKSHRLIDNQWKTVLENKFRSDNFFLYVKHSNIKNIELIYPLDSIKIHTKSNESKEFKFKNGLSSIHKRGQITDSLFYFIDNKSYHILNLSTQQLHSKTFKEQLNVESVKYSRINLVNNKLQITGNGFVGVLDKDFNIKNRFDFPEALEAHFGLIDNSGSIWLSSFNNGVYQISKSQKENRYYLQNDKILDLKSVNNKLLINVFNKGFFHYNIKDKTLNPYVTQDDFFFDANFIQQTNTEYFLSKTSIYSKTKSKISKKQYAIDLEAESDIFRQFVYFNNTIYAVFSTGIAKLDSKTFHVEEEYYQNGITQILLFKNRLLIATNNGLKELKDSNIETVRFKNEKFNKSILSLTKTKNQIVVNTDGFGSYITNLETIAPLQKSEFLIVNNAYSNNNSIWLATVSGVLQYDKTDQEYQYSKTFDTSNGLPTNQVNTVFVEDNTLIVGTNSGLISIPLMAKATNQFIDIYVDEIYFNDNKISNKAYFKFQDNNSLNVTVSTIDFSNDKGKTTFQYKLNPIQNQWTVSNTSLINFNNLKPDKYTLVIKKNDKEKLFQFTIQPLWWQTLWFKTLLGCLITTLLVSTVWKVSQQIQKKKDQKLIQEKQLSEIQLKALRSQMNPHFVFNSLSAIQYYINENNYEASEQYLVKFSKLIRQFFELSKQNEITLKDEINLLKSYLEIEKLRFKDRLDFEIFCDENINTNKVKIPTMLLQPIVENAVNHGVFNKVENGKVTLKFNQIDEQTIKVKIIDDGVGFENTKTEKNKHKSSIVISDRIKFLNQTDKWKITYKNEVLSPDLDDKGNQAIFTITNLS</sequence>
<feature type="domain" description="Signal transduction histidine kinase internal region" evidence="1">
    <location>
        <begin position="730"/>
        <end position="809"/>
    </location>
</feature>
<organism evidence="2 3">
    <name type="scientific">Mesoflavibacter zeaxanthinifaciens subsp. sabulilitoris</name>
    <dbReference type="NCBI Taxonomy" id="1520893"/>
    <lineage>
        <taxon>Bacteria</taxon>
        <taxon>Pseudomonadati</taxon>
        <taxon>Bacteroidota</taxon>
        <taxon>Flavobacteriia</taxon>
        <taxon>Flavobacteriales</taxon>
        <taxon>Flavobacteriaceae</taxon>
        <taxon>Mesoflavibacter</taxon>
    </lineage>
</organism>
<comment type="caution">
    <text evidence="2">The sequence shown here is derived from an EMBL/GenBank/DDBJ whole genome shotgun (WGS) entry which is preliminary data.</text>
</comment>
<dbReference type="PANTHER" id="PTHR34220">
    <property type="entry name" value="SENSOR HISTIDINE KINASE YPDA"/>
    <property type="match status" value="1"/>
</dbReference>
<dbReference type="Gene3D" id="2.130.10.10">
    <property type="entry name" value="YVTN repeat-like/Quinoprotein amine dehydrogenase"/>
    <property type="match status" value="2"/>
</dbReference>